<accession>A0A0D1ELF7</accession>
<proteinExistence type="predicted"/>
<dbReference type="Proteomes" id="UP000032232">
    <property type="component" value="Unassembled WGS sequence"/>
</dbReference>
<evidence type="ECO:0000313" key="1">
    <source>
        <dbReference type="EMBL" id="KIT16610.1"/>
    </source>
</evidence>
<dbReference type="EMBL" id="JYFE01000029">
    <property type="protein sequence ID" value="KIT16610.1"/>
    <property type="molecule type" value="Genomic_DNA"/>
</dbReference>
<dbReference type="STRING" id="935700.jaqu_16340"/>
<dbReference type="PATRIC" id="fig|935700.4.peg.1692"/>
<keyword evidence="2" id="KW-1185">Reference proteome</keyword>
<sequence length="317" mass="34928">MKIRTAEAAQPHMSVHLVAGRFGKGAIGPDDRASPEERARRTRRLADCVDYVRWQALRTAPERTLVVAYKAIKKEFEDIPGVVTAHFNATAGLDVFGDVSALIVIGRPLPPSGALAAPAAALFGRMPKGEYGWSTEGVRMRDSTTRAVRVTRHEDDLGETVRAEICDDEVIQCIGRGRGVNRTAGTQLEVHVLADLALPLIYDVVVDWDNLKPDIFQRMLLDGIAVDSPMDAVRMHPDLFGTENQAELAFARAGFKGQNLTGSYRDMTLKSAAYRRAGRGRGWQRVWWVFGNAGKVRARLAQKLGGLADWRAAEHDE</sequence>
<organism evidence="1 2">
    <name type="scientific">Jannaschia aquimarina</name>
    <dbReference type="NCBI Taxonomy" id="935700"/>
    <lineage>
        <taxon>Bacteria</taxon>
        <taxon>Pseudomonadati</taxon>
        <taxon>Pseudomonadota</taxon>
        <taxon>Alphaproteobacteria</taxon>
        <taxon>Rhodobacterales</taxon>
        <taxon>Roseobacteraceae</taxon>
        <taxon>Jannaschia</taxon>
    </lineage>
</organism>
<dbReference type="RefSeq" id="WP_089268459.1">
    <property type="nucleotide sequence ID" value="NZ_FZPF01000020.1"/>
</dbReference>
<gene>
    <name evidence="1" type="ORF">jaqu_16340</name>
</gene>
<name>A0A0D1ELF7_9RHOB</name>
<dbReference type="AlphaFoldDB" id="A0A0D1ELF7"/>
<comment type="caution">
    <text evidence="1">The sequence shown here is derived from an EMBL/GenBank/DDBJ whole genome shotgun (WGS) entry which is preliminary data.</text>
</comment>
<evidence type="ECO:0000313" key="2">
    <source>
        <dbReference type="Proteomes" id="UP000032232"/>
    </source>
</evidence>
<protein>
    <submittedName>
        <fullName evidence="1">Uncharacterized protein</fullName>
    </submittedName>
</protein>
<dbReference type="OrthoDB" id="123525at2"/>
<reference evidence="1 2" key="1">
    <citation type="submission" date="2015-02" db="EMBL/GenBank/DDBJ databases">
        <title>Genome Sequence of Jannaschia aquimarina DSM28248, a member of the Roseobacter clade.</title>
        <authorList>
            <person name="Voget S."/>
            <person name="Daniel R."/>
        </authorList>
    </citation>
    <scope>NUCLEOTIDE SEQUENCE [LARGE SCALE GENOMIC DNA]</scope>
    <source>
        <strain evidence="1 2">GSW-M26</strain>
    </source>
</reference>